<reference evidence="3" key="2">
    <citation type="submission" date="2019-09" db="UniProtKB">
        <authorList>
            <consortium name="WormBaseParasite"/>
        </authorList>
    </citation>
    <scope>IDENTIFICATION</scope>
</reference>
<evidence type="ECO:0000313" key="1">
    <source>
        <dbReference type="EMBL" id="VDO82375.1"/>
    </source>
</evidence>
<reference evidence="1 2" key="1">
    <citation type="submission" date="2018-11" db="EMBL/GenBank/DDBJ databases">
        <authorList>
            <consortium name="Pathogen Informatics"/>
        </authorList>
    </citation>
    <scope>NUCLEOTIDE SEQUENCE [LARGE SCALE GENOMIC DNA]</scope>
</reference>
<name>A0A183FQ38_HELPZ</name>
<accession>A0A3P8CC14</accession>
<dbReference type="EMBL" id="UZAH01026557">
    <property type="protein sequence ID" value="VDO82375.1"/>
    <property type="molecule type" value="Genomic_DNA"/>
</dbReference>
<dbReference type="WBParaSite" id="HPBE_0000981301-mRNA-1">
    <property type="protein sequence ID" value="HPBE_0000981301-mRNA-1"/>
    <property type="gene ID" value="HPBE_0000981301"/>
</dbReference>
<organism evidence="2 3">
    <name type="scientific">Heligmosomoides polygyrus</name>
    <name type="common">Parasitic roundworm</name>
    <dbReference type="NCBI Taxonomy" id="6339"/>
    <lineage>
        <taxon>Eukaryota</taxon>
        <taxon>Metazoa</taxon>
        <taxon>Ecdysozoa</taxon>
        <taxon>Nematoda</taxon>
        <taxon>Chromadorea</taxon>
        <taxon>Rhabditida</taxon>
        <taxon>Rhabditina</taxon>
        <taxon>Rhabditomorpha</taxon>
        <taxon>Strongyloidea</taxon>
        <taxon>Heligmosomidae</taxon>
        <taxon>Heligmosomoides</taxon>
    </lineage>
</organism>
<keyword evidence="2" id="KW-1185">Reference proteome</keyword>
<gene>
    <name evidence="1" type="ORF">HPBE_LOCUS9814</name>
</gene>
<protein>
    <submittedName>
        <fullName evidence="3">GTP_EFTU_D3 domain-containing protein</fullName>
    </submittedName>
</protein>
<sequence length="80" mass="8751">MMVMLVVNAKYDDDNDDTTTRTFDVCRSVGRRPVFLASNKHQLLVRGPVRVHDGRRLAAIPVPAYISAAAAAGCGCCLRF</sequence>
<evidence type="ECO:0000313" key="3">
    <source>
        <dbReference type="WBParaSite" id="HPBE_0000981301-mRNA-1"/>
    </source>
</evidence>
<accession>A0A183FQ38</accession>
<dbReference type="Proteomes" id="UP000050761">
    <property type="component" value="Unassembled WGS sequence"/>
</dbReference>
<proteinExistence type="predicted"/>
<dbReference type="AlphaFoldDB" id="A0A183FQ38"/>
<evidence type="ECO:0000313" key="2">
    <source>
        <dbReference type="Proteomes" id="UP000050761"/>
    </source>
</evidence>